<protein>
    <submittedName>
        <fullName evidence="1">Uncharacterized protein</fullName>
    </submittedName>
</protein>
<sequence length="71" mass="8423">MNDEPPYGNGCELYFSSIFPQFQFQFVYIGSIFNLCKEWLAKTEVEKENAKQIVNGTKYWPWGNFLNYHTT</sequence>
<dbReference type="EMBL" id="GBXM01056576">
    <property type="protein sequence ID" value="JAH52001.1"/>
    <property type="molecule type" value="Transcribed_RNA"/>
</dbReference>
<accession>A0A0E9TEI5</accession>
<proteinExistence type="predicted"/>
<dbReference type="AlphaFoldDB" id="A0A0E9TEI5"/>
<reference evidence="1" key="2">
    <citation type="journal article" date="2015" name="Fish Shellfish Immunol.">
        <title>Early steps in the European eel (Anguilla anguilla)-Vibrio vulnificus interaction in the gills: Role of the RtxA13 toxin.</title>
        <authorList>
            <person name="Callol A."/>
            <person name="Pajuelo D."/>
            <person name="Ebbesson L."/>
            <person name="Teles M."/>
            <person name="MacKenzie S."/>
            <person name="Amaro C."/>
        </authorList>
    </citation>
    <scope>NUCLEOTIDE SEQUENCE</scope>
</reference>
<organism evidence="1">
    <name type="scientific">Anguilla anguilla</name>
    <name type="common">European freshwater eel</name>
    <name type="synonym">Muraena anguilla</name>
    <dbReference type="NCBI Taxonomy" id="7936"/>
    <lineage>
        <taxon>Eukaryota</taxon>
        <taxon>Metazoa</taxon>
        <taxon>Chordata</taxon>
        <taxon>Craniata</taxon>
        <taxon>Vertebrata</taxon>
        <taxon>Euteleostomi</taxon>
        <taxon>Actinopterygii</taxon>
        <taxon>Neopterygii</taxon>
        <taxon>Teleostei</taxon>
        <taxon>Anguilliformes</taxon>
        <taxon>Anguillidae</taxon>
        <taxon>Anguilla</taxon>
    </lineage>
</organism>
<reference evidence="1" key="1">
    <citation type="submission" date="2014-11" db="EMBL/GenBank/DDBJ databases">
        <authorList>
            <person name="Amaro Gonzalez C."/>
        </authorList>
    </citation>
    <scope>NUCLEOTIDE SEQUENCE</scope>
</reference>
<evidence type="ECO:0000313" key="1">
    <source>
        <dbReference type="EMBL" id="JAH52001.1"/>
    </source>
</evidence>
<name>A0A0E9TEI5_ANGAN</name>